<dbReference type="GO" id="GO:0043137">
    <property type="term" value="P:DNA replication, removal of RNA primer"/>
    <property type="evidence" value="ECO:0007669"/>
    <property type="project" value="TreeGrafter"/>
</dbReference>
<comment type="catalytic activity">
    <reaction evidence="1 9 10">
        <text>Endonucleolytic cleavage to 5'-phosphomonoester.</text>
        <dbReference type="EC" id="3.1.26.4"/>
    </reaction>
</comment>
<organism evidence="12 13">
    <name type="scientific">Geodia barretti</name>
    <name type="common">Barrett's horny sponge</name>
    <dbReference type="NCBI Taxonomy" id="519541"/>
    <lineage>
        <taxon>Eukaryota</taxon>
        <taxon>Metazoa</taxon>
        <taxon>Porifera</taxon>
        <taxon>Demospongiae</taxon>
        <taxon>Heteroscleromorpha</taxon>
        <taxon>Tetractinellida</taxon>
        <taxon>Astrophorina</taxon>
        <taxon>Geodiidae</taxon>
        <taxon>Geodia</taxon>
    </lineage>
</organism>
<feature type="binding site" evidence="9">
    <location>
        <position position="4"/>
    </location>
    <ligand>
        <name>a divalent metal cation</name>
        <dbReference type="ChEBI" id="CHEBI:60240"/>
    </ligand>
</feature>
<evidence type="ECO:0000256" key="1">
    <source>
        <dbReference type="ARBA" id="ARBA00000077"/>
    </source>
</evidence>
<evidence type="ECO:0000313" key="12">
    <source>
        <dbReference type="EMBL" id="CAI8007215.1"/>
    </source>
</evidence>
<protein>
    <recommendedName>
        <fullName evidence="10">Ribonuclease</fullName>
        <ecNumber evidence="10">3.1.26.4</ecNumber>
    </recommendedName>
</protein>
<dbReference type="SUPFAM" id="SSF53098">
    <property type="entry name" value="Ribonuclease H-like"/>
    <property type="match status" value="1"/>
</dbReference>
<dbReference type="GO" id="GO:0003723">
    <property type="term" value="F:RNA binding"/>
    <property type="evidence" value="ECO:0007669"/>
    <property type="project" value="UniProtKB-UniRule"/>
</dbReference>
<dbReference type="CDD" id="cd07181">
    <property type="entry name" value="RNase_HII_eukaryota_like"/>
    <property type="match status" value="1"/>
</dbReference>
<gene>
    <name evidence="12" type="ORF">GBAR_LOCUS5107</name>
</gene>
<comment type="cofactor">
    <cofactor evidence="2">
        <name>Mg(2+)</name>
        <dbReference type="ChEBI" id="CHEBI:18420"/>
    </cofactor>
</comment>
<evidence type="ECO:0000256" key="5">
    <source>
        <dbReference type="ARBA" id="ARBA00022723"/>
    </source>
</evidence>
<accession>A0AA35R9A3</accession>
<keyword evidence="7 9" id="KW-0378">Hydrolase</keyword>
<name>A0AA35R9A3_GEOBA</name>
<dbReference type="InterPro" id="IPR012337">
    <property type="entry name" value="RNaseH-like_sf"/>
</dbReference>
<evidence type="ECO:0000256" key="7">
    <source>
        <dbReference type="ARBA" id="ARBA00022801"/>
    </source>
</evidence>
<feature type="binding site" evidence="9">
    <location>
        <position position="112"/>
    </location>
    <ligand>
        <name>a divalent metal cation</name>
        <dbReference type="ChEBI" id="CHEBI:60240"/>
    </ligand>
</feature>
<dbReference type="InterPro" id="IPR001352">
    <property type="entry name" value="RNase_HII/HIII"/>
</dbReference>
<dbReference type="Pfam" id="PF01351">
    <property type="entry name" value="RNase_HII"/>
    <property type="match status" value="1"/>
</dbReference>
<dbReference type="EC" id="3.1.26.4" evidence="10"/>
<evidence type="ECO:0000256" key="8">
    <source>
        <dbReference type="ARBA" id="ARBA00024981"/>
    </source>
</evidence>
<comment type="similarity">
    <text evidence="3">Belongs to the RNase HII family. Eukaryotic subfamily.</text>
</comment>
<evidence type="ECO:0000256" key="3">
    <source>
        <dbReference type="ARBA" id="ARBA00007058"/>
    </source>
</evidence>
<keyword evidence="13" id="KW-1185">Reference proteome</keyword>
<dbReference type="InterPro" id="IPR036397">
    <property type="entry name" value="RNaseH_sf"/>
</dbReference>
<dbReference type="PANTHER" id="PTHR10954">
    <property type="entry name" value="RIBONUCLEASE H2 SUBUNIT A"/>
    <property type="match status" value="1"/>
</dbReference>
<comment type="cofactor">
    <cofactor evidence="9">
        <name>Mn(2+)</name>
        <dbReference type="ChEBI" id="CHEBI:29035"/>
    </cofactor>
    <cofactor evidence="9">
        <name>Mg(2+)</name>
        <dbReference type="ChEBI" id="CHEBI:18420"/>
    </cofactor>
    <text evidence="9">Manganese or magnesium. Binds 1 divalent metal ion per monomer in the absence of substrate. May bind a second metal ion after substrate binding.</text>
</comment>
<comment type="caution">
    <text evidence="12">The sequence shown here is derived from an EMBL/GenBank/DDBJ whole genome shotgun (WGS) entry which is preliminary data.</text>
</comment>
<feature type="binding site" evidence="9">
    <location>
        <position position="5"/>
    </location>
    <ligand>
        <name>a divalent metal cation</name>
        <dbReference type="ChEBI" id="CHEBI:60240"/>
    </ligand>
</feature>
<sequence>MGIDEAGRGPVLGPMVYGTCFCPVSKSEEVKQTGVADSKVLSEERREELFTAIDSSPRLLGWKVEILSPSHISNCMLRRTKYNLNALSHDTAIGLIRKVLADGVNLTQVYVDTVGDPGKYQAKLTGLFPQLSVTVAKKADSLYPIVSAASICAKVRRI</sequence>
<dbReference type="Proteomes" id="UP001174909">
    <property type="component" value="Unassembled WGS sequence"/>
</dbReference>
<comment type="function">
    <text evidence="10">Endonuclease that specifically degrades the RNA of RNA-DNA hybrids.</text>
</comment>
<evidence type="ECO:0000256" key="2">
    <source>
        <dbReference type="ARBA" id="ARBA00001946"/>
    </source>
</evidence>
<dbReference type="PANTHER" id="PTHR10954:SF7">
    <property type="entry name" value="RIBONUCLEASE H2 SUBUNIT A"/>
    <property type="match status" value="1"/>
</dbReference>
<dbReference type="PROSITE" id="PS51975">
    <property type="entry name" value="RNASE_H_2"/>
    <property type="match status" value="1"/>
</dbReference>
<evidence type="ECO:0000259" key="11">
    <source>
        <dbReference type="PROSITE" id="PS51975"/>
    </source>
</evidence>
<dbReference type="InterPro" id="IPR024567">
    <property type="entry name" value="RNase_HII/HIII_dom"/>
</dbReference>
<dbReference type="EMBL" id="CASHTH010000757">
    <property type="protein sequence ID" value="CAI8007215.1"/>
    <property type="molecule type" value="Genomic_DNA"/>
</dbReference>
<evidence type="ECO:0000256" key="6">
    <source>
        <dbReference type="ARBA" id="ARBA00022759"/>
    </source>
</evidence>
<dbReference type="GO" id="GO:0006298">
    <property type="term" value="P:mismatch repair"/>
    <property type="evidence" value="ECO:0007669"/>
    <property type="project" value="TreeGrafter"/>
</dbReference>
<dbReference type="GO" id="GO:0046872">
    <property type="term" value="F:metal ion binding"/>
    <property type="evidence" value="ECO:0007669"/>
    <property type="project" value="UniProtKB-KW"/>
</dbReference>
<dbReference type="FunFam" id="3.30.420.10:FF:000016">
    <property type="entry name" value="Ribonuclease"/>
    <property type="match status" value="1"/>
</dbReference>
<dbReference type="NCBIfam" id="TIGR00729">
    <property type="entry name" value="ribonuclease HII"/>
    <property type="match status" value="1"/>
</dbReference>
<evidence type="ECO:0000256" key="4">
    <source>
        <dbReference type="ARBA" id="ARBA00022722"/>
    </source>
</evidence>
<proteinExistence type="inferred from homology"/>
<feature type="domain" description="RNase H type-2" evidence="11">
    <location>
        <begin position="1"/>
        <end position="158"/>
    </location>
</feature>
<keyword evidence="4 9" id="KW-0540">Nuclease</keyword>
<reference evidence="12" key="1">
    <citation type="submission" date="2023-03" db="EMBL/GenBank/DDBJ databases">
        <authorList>
            <person name="Steffen K."/>
            <person name="Cardenas P."/>
        </authorList>
    </citation>
    <scope>NUCLEOTIDE SEQUENCE</scope>
</reference>
<keyword evidence="5 9" id="KW-0479">Metal-binding</keyword>
<dbReference type="Gene3D" id="3.30.420.10">
    <property type="entry name" value="Ribonuclease H-like superfamily/Ribonuclease H"/>
    <property type="match status" value="1"/>
</dbReference>
<feature type="non-terminal residue" evidence="12">
    <location>
        <position position="1"/>
    </location>
</feature>
<keyword evidence="6 9" id="KW-0255">Endonuclease</keyword>
<dbReference type="GO" id="GO:0004523">
    <property type="term" value="F:RNA-DNA hybrid ribonuclease activity"/>
    <property type="evidence" value="ECO:0007669"/>
    <property type="project" value="UniProtKB-UniRule"/>
</dbReference>
<comment type="function">
    <text evidence="8">Catalytic subunit of RNase HII, an endonuclease that specifically degrades the RNA of RNA:DNA hybrids. Participates in DNA replication, possibly by mediating the removal of lagging-strand Okazaki fragment RNA primers during DNA replication. Mediates the excision of single ribonucleotides from DNA:RNA duplexes.</text>
</comment>
<dbReference type="InterPro" id="IPR004649">
    <property type="entry name" value="RNase_H2_suA"/>
</dbReference>
<evidence type="ECO:0000313" key="13">
    <source>
        <dbReference type="Proteomes" id="UP001174909"/>
    </source>
</evidence>
<dbReference type="AlphaFoldDB" id="A0AA35R9A3"/>
<dbReference type="GO" id="GO:0032299">
    <property type="term" value="C:ribonuclease H2 complex"/>
    <property type="evidence" value="ECO:0007669"/>
    <property type="project" value="TreeGrafter"/>
</dbReference>
<evidence type="ECO:0000256" key="10">
    <source>
        <dbReference type="RuleBase" id="RU003515"/>
    </source>
</evidence>
<evidence type="ECO:0000256" key="9">
    <source>
        <dbReference type="PROSITE-ProRule" id="PRU01319"/>
    </source>
</evidence>